<accession>A0ACC0MHJ6</accession>
<reference evidence="1" key="1">
    <citation type="submission" date="2022-02" db="EMBL/GenBank/DDBJ databases">
        <title>Plant Genome Project.</title>
        <authorList>
            <person name="Zhang R.-G."/>
        </authorList>
    </citation>
    <scope>NUCLEOTIDE SEQUENCE</scope>
    <source>
        <strain evidence="1">AT1</strain>
    </source>
</reference>
<comment type="caution">
    <text evidence="1">The sequence shown here is derived from an EMBL/GenBank/DDBJ whole genome shotgun (WGS) entry which is preliminary data.</text>
</comment>
<name>A0ACC0MHJ6_RHOML</name>
<keyword evidence="2" id="KW-1185">Reference proteome</keyword>
<gene>
    <name evidence="1" type="ORF">RHMOL_Rhmol09G0212100</name>
</gene>
<sequence>MRNSAIMLESPFISRRKLRTNLPLWSRIRPPVLALPSVRSASPSLLSLNPSTRSIRQECCFSL</sequence>
<protein>
    <submittedName>
        <fullName evidence="1">Uncharacterized protein</fullName>
    </submittedName>
</protein>
<proteinExistence type="predicted"/>
<organism evidence="1 2">
    <name type="scientific">Rhododendron molle</name>
    <name type="common">Chinese azalea</name>
    <name type="synonym">Azalea mollis</name>
    <dbReference type="NCBI Taxonomy" id="49168"/>
    <lineage>
        <taxon>Eukaryota</taxon>
        <taxon>Viridiplantae</taxon>
        <taxon>Streptophyta</taxon>
        <taxon>Embryophyta</taxon>
        <taxon>Tracheophyta</taxon>
        <taxon>Spermatophyta</taxon>
        <taxon>Magnoliopsida</taxon>
        <taxon>eudicotyledons</taxon>
        <taxon>Gunneridae</taxon>
        <taxon>Pentapetalae</taxon>
        <taxon>asterids</taxon>
        <taxon>Ericales</taxon>
        <taxon>Ericaceae</taxon>
        <taxon>Ericoideae</taxon>
        <taxon>Rhodoreae</taxon>
        <taxon>Rhododendron</taxon>
    </lineage>
</organism>
<evidence type="ECO:0000313" key="2">
    <source>
        <dbReference type="Proteomes" id="UP001062846"/>
    </source>
</evidence>
<dbReference type="Proteomes" id="UP001062846">
    <property type="component" value="Chromosome 9"/>
</dbReference>
<evidence type="ECO:0000313" key="1">
    <source>
        <dbReference type="EMBL" id="KAI8539813.1"/>
    </source>
</evidence>
<dbReference type="EMBL" id="CM046396">
    <property type="protein sequence ID" value="KAI8539813.1"/>
    <property type="molecule type" value="Genomic_DNA"/>
</dbReference>